<evidence type="ECO:0000256" key="6">
    <source>
        <dbReference type="ARBA" id="ARBA00022692"/>
    </source>
</evidence>
<keyword evidence="9 11" id="KW-0811">Translocation</keyword>
<dbReference type="Pfam" id="PF03840">
    <property type="entry name" value="SecG"/>
    <property type="match status" value="1"/>
</dbReference>
<feature type="region of interest" description="Disordered" evidence="12">
    <location>
        <begin position="94"/>
        <end position="119"/>
    </location>
</feature>
<evidence type="ECO:0000256" key="1">
    <source>
        <dbReference type="ARBA" id="ARBA00004651"/>
    </source>
</evidence>
<evidence type="ECO:0000256" key="3">
    <source>
        <dbReference type="ARBA" id="ARBA00017876"/>
    </source>
</evidence>
<comment type="similarity">
    <text evidence="2 11">Belongs to the SecG family.</text>
</comment>
<evidence type="ECO:0000313" key="13">
    <source>
        <dbReference type="EMBL" id="SJN13415.1"/>
    </source>
</evidence>
<dbReference type="GO" id="GO:0015450">
    <property type="term" value="F:protein-transporting ATPase activity"/>
    <property type="evidence" value="ECO:0007669"/>
    <property type="project" value="UniProtKB-UniRule"/>
</dbReference>
<dbReference type="GO" id="GO:0043952">
    <property type="term" value="P:protein transport by the Sec complex"/>
    <property type="evidence" value="ECO:0007669"/>
    <property type="project" value="TreeGrafter"/>
</dbReference>
<dbReference type="PANTHER" id="PTHR34182:SF1">
    <property type="entry name" value="PROTEIN-EXPORT MEMBRANE PROTEIN SECG"/>
    <property type="match status" value="1"/>
</dbReference>
<dbReference type="OrthoDB" id="9813947at2"/>
<feature type="transmembrane region" description="Helical" evidence="11">
    <location>
        <begin position="51"/>
        <end position="73"/>
    </location>
</feature>
<keyword evidence="8 11" id="KW-1133">Transmembrane helix</keyword>
<evidence type="ECO:0000256" key="9">
    <source>
        <dbReference type="ARBA" id="ARBA00023010"/>
    </source>
</evidence>
<evidence type="ECO:0000313" key="14">
    <source>
        <dbReference type="Proteomes" id="UP000196331"/>
    </source>
</evidence>
<protein>
    <recommendedName>
        <fullName evidence="3 11">Protein-export membrane protein SecG</fullName>
    </recommendedName>
</protein>
<name>A0A1R4I0T2_9GAMM</name>
<comment type="subcellular location">
    <subcellularLocation>
        <location evidence="1 11">Cell membrane</location>
        <topology evidence="1 11">Multi-pass membrane protein</topology>
    </subcellularLocation>
</comment>
<dbReference type="AlphaFoldDB" id="A0A1R4I0T2"/>
<keyword evidence="6 11" id="KW-0812">Transmembrane</keyword>
<dbReference type="InterPro" id="IPR004692">
    <property type="entry name" value="SecG"/>
</dbReference>
<keyword evidence="5 11" id="KW-1003">Cell membrane</keyword>
<dbReference type="GO" id="GO:0005886">
    <property type="term" value="C:plasma membrane"/>
    <property type="evidence" value="ECO:0007669"/>
    <property type="project" value="UniProtKB-SubCell"/>
</dbReference>
<evidence type="ECO:0000256" key="8">
    <source>
        <dbReference type="ARBA" id="ARBA00022989"/>
    </source>
</evidence>
<proteinExistence type="inferred from homology"/>
<sequence>MQVAILMVHVVIAVALVVLILLQQGKGAEAGAAFGGGASQTVFGSRGSGSFLSRTTAVLAAGFFVTSMALAYFATQASQAPEAGIPDSRLIEQQQSVPTLDDSPASVDNTAPVLEESNE</sequence>
<dbReference type="RefSeq" id="WP_087108699.1">
    <property type="nucleotide sequence ID" value="NZ_FUKM01000046.1"/>
</dbReference>
<comment type="caution">
    <text evidence="13">The sequence shown here is derived from an EMBL/GenBank/DDBJ whole genome shotgun (WGS) entry which is preliminary data.</text>
</comment>
<evidence type="ECO:0000256" key="2">
    <source>
        <dbReference type="ARBA" id="ARBA00008445"/>
    </source>
</evidence>
<evidence type="ECO:0000256" key="5">
    <source>
        <dbReference type="ARBA" id="ARBA00022475"/>
    </source>
</evidence>
<dbReference type="EMBL" id="FUKM01000046">
    <property type="protein sequence ID" value="SJN13415.1"/>
    <property type="molecule type" value="Genomic_DNA"/>
</dbReference>
<dbReference type="NCBIfam" id="TIGR00810">
    <property type="entry name" value="secG"/>
    <property type="match status" value="1"/>
</dbReference>
<dbReference type="GO" id="GO:0009306">
    <property type="term" value="P:protein secretion"/>
    <property type="evidence" value="ECO:0007669"/>
    <property type="project" value="UniProtKB-UniRule"/>
</dbReference>
<reference evidence="13 14" key="1">
    <citation type="submission" date="2017-02" db="EMBL/GenBank/DDBJ databases">
        <authorList>
            <person name="Dridi B."/>
        </authorList>
    </citation>
    <scope>NUCLEOTIDE SEQUENCE [LARGE SCALE GENOMIC DNA]</scope>
    <source>
        <strain evidence="13 14">JB380</strain>
    </source>
</reference>
<evidence type="ECO:0000256" key="12">
    <source>
        <dbReference type="SAM" id="MobiDB-lite"/>
    </source>
</evidence>
<dbReference type="PANTHER" id="PTHR34182">
    <property type="entry name" value="PROTEIN-EXPORT MEMBRANE PROTEIN SECG"/>
    <property type="match status" value="1"/>
</dbReference>
<gene>
    <name evidence="13" type="ORF">CZ787_10140</name>
</gene>
<evidence type="ECO:0000256" key="11">
    <source>
        <dbReference type="RuleBase" id="RU365087"/>
    </source>
</evidence>
<comment type="function">
    <text evidence="11">Involved in protein export. Participates in an early event of protein translocation.</text>
</comment>
<dbReference type="GO" id="GO:0065002">
    <property type="term" value="P:intracellular protein transmembrane transport"/>
    <property type="evidence" value="ECO:0007669"/>
    <property type="project" value="TreeGrafter"/>
</dbReference>
<dbReference type="PRINTS" id="PR01651">
    <property type="entry name" value="SECGEXPORT"/>
</dbReference>
<organism evidence="13 14">
    <name type="scientific">Halomonas citrativorans</name>
    <dbReference type="NCBI Taxonomy" id="2742612"/>
    <lineage>
        <taxon>Bacteria</taxon>
        <taxon>Pseudomonadati</taxon>
        <taxon>Pseudomonadota</taxon>
        <taxon>Gammaproteobacteria</taxon>
        <taxon>Oceanospirillales</taxon>
        <taxon>Halomonadaceae</taxon>
        <taxon>Halomonas</taxon>
    </lineage>
</organism>
<dbReference type="Proteomes" id="UP000196331">
    <property type="component" value="Unassembled WGS sequence"/>
</dbReference>
<keyword evidence="7 11" id="KW-0653">Protein transport</keyword>
<evidence type="ECO:0000256" key="7">
    <source>
        <dbReference type="ARBA" id="ARBA00022927"/>
    </source>
</evidence>
<keyword evidence="4 11" id="KW-0813">Transport</keyword>
<accession>A0A1R4I0T2</accession>
<evidence type="ECO:0000256" key="4">
    <source>
        <dbReference type="ARBA" id="ARBA00022448"/>
    </source>
</evidence>
<comment type="caution">
    <text evidence="11">Lacks conserved residue(s) required for the propagation of feature annotation.</text>
</comment>
<keyword evidence="10 11" id="KW-0472">Membrane</keyword>
<evidence type="ECO:0000256" key="10">
    <source>
        <dbReference type="ARBA" id="ARBA00023136"/>
    </source>
</evidence>